<reference evidence="1 2" key="1">
    <citation type="journal article" date="2014" name="Curr. Microbiol.">
        <title>Spirosoma radiotolerans sp. nov., a gamma-radiation-resistant bacterium isolated from gamma ray-irradiated soil.</title>
        <authorList>
            <person name="Lee J.J."/>
            <person name="Srinivasan S."/>
            <person name="Lim S."/>
            <person name="Joe M."/>
            <person name="Im S."/>
            <person name="Bae S.I."/>
            <person name="Park K.R."/>
            <person name="Han J.H."/>
            <person name="Park S.H."/>
            <person name="Joo B.M."/>
            <person name="Park S.J."/>
            <person name="Kim M.K."/>
        </authorList>
    </citation>
    <scope>NUCLEOTIDE SEQUENCE [LARGE SCALE GENOMIC DNA]</scope>
    <source>
        <strain evidence="1 2">DG5A</strain>
    </source>
</reference>
<proteinExistence type="predicted"/>
<dbReference type="RefSeq" id="WP_046573476.1">
    <property type="nucleotide sequence ID" value="NZ_CP010429.1"/>
</dbReference>
<dbReference type="AlphaFoldDB" id="A0A0E3ZVA7"/>
<dbReference type="Proteomes" id="UP000033054">
    <property type="component" value="Chromosome"/>
</dbReference>
<accession>A0A0E3ZVA7</accession>
<evidence type="ECO:0000313" key="1">
    <source>
        <dbReference type="EMBL" id="AKD54995.1"/>
    </source>
</evidence>
<dbReference type="OrthoDB" id="961233at2"/>
<sequence length="333" mass="38748">MRVLRYTILVIALLLWAGGLSSTVLHGLYKAGIVVDDYRFGDLYRLSALPQFKEDKPVCASSNRSSDTASTHLYIIGDSFSEPQRLTQSDFQVSHFQRVAWDFQQRIQLDPAKRNVLLMESVERHMRDHFFRPIHEFVVQTDTSKTPAPKLPLRQQLSNEFHRSDMEERLESALFSRDWAFWFKELKASLTLNWFNRESASVSLSEDHKNLFLRSDIDTTKTKISSFTHIPDKEITVLVDSINAVAERYKRLGFDAVYLSMIPNKASILEANRGDYNHLIERVQQHPNLRVPTINTYEAFKASPQSPYLKSDTHWTCEARQQWLDLVRRKARI</sequence>
<dbReference type="STRING" id="1379870.SD10_08835"/>
<dbReference type="EMBL" id="CP010429">
    <property type="protein sequence ID" value="AKD54995.1"/>
    <property type="molecule type" value="Genomic_DNA"/>
</dbReference>
<evidence type="ECO:0000313" key="2">
    <source>
        <dbReference type="Proteomes" id="UP000033054"/>
    </source>
</evidence>
<protein>
    <recommendedName>
        <fullName evidence="3">AlgX/AlgJ SGNH hydrolase-like domain-containing protein</fullName>
    </recommendedName>
</protein>
<dbReference type="HOGENOM" id="CLU_810709_0_0_10"/>
<dbReference type="KEGG" id="srd:SD10_08835"/>
<evidence type="ECO:0008006" key="3">
    <source>
        <dbReference type="Google" id="ProtNLM"/>
    </source>
</evidence>
<dbReference type="PATRIC" id="fig|1379870.5.peg.1927"/>
<keyword evidence="2" id="KW-1185">Reference proteome</keyword>
<organism evidence="1 2">
    <name type="scientific">Spirosoma radiotolerans</name>
    <dbReference type="NCBI Taxonomy" id="1379870"/>
    <lineage>
        <taxon>Bacteria</taxon>
        <taxon>Pseudomonadati</taxon>
        <taxon>Bacteroidota</taxon>
        <taxon>Cytophagia</taxon>
        <taxon>Cytophagales</taxon>
        <taxon>Cytophagaceae</taxon>
        <taxon>Spirosoma</taxon>
    </lineage>
</organism>
<name>A0A0E3ZVA7_9BACT</name>
<gene>
    <name evidence="1" type="ORF">SD10_08835</name>
</gene>